<sequence>MDRLWAPWRVEYLTQPPAPGCIFCAEGDDRELLIIHRTPLARVMLNRYPYCNGHLLISLHRHTAELDELTGAEMQELFRLVALCKDVLVRSSSPDGFNVGMNLGKAAGAGVEDHLHLHVVPRWSGDSNFMSVVADLRVLPEALLATYDRLLPFFPKAEGA</sequence>
<dbReference type="InterPro" id="IPR036265">
    <property type="entry name" value="HIT-like_sf"/>
</dbReference>
<keyword evidence="5" id="KW-1185">Reference proteome</keyword>
<evidence type="ECO:0000256" key="1">
    <source>
        <dbReference type="ARBA" id="ARBA00022741"/>
    </source>
</evidence>
<reference evidence="4 5" key="1">
    <citation type="submission" date="2020-12" db="EMBL/GenBank/DDBJ databases">
        <title>Geomonas sp. Red421, isolated from paddy soil.</title>
        <authorList>
            <person name="Xu Z."/>
            <person name="Zhang Z."/>
            <person name="Masuda Y."/>
            <person name="Itoh H."/>
            <person name="Senoo K."/>
        </authorList>
    </citation>
    <scope>NUCLEOTIDE SEQUENCE [LARGE SCALE GENOMIC DNA]</scope>
    <source>
        <strain evidence="4 5">Red421</strain>
    </source>
</reference>
<dbReference type="EMBL" id="JAEMHL010000002">
    <property type="protein sequence ID" value="MBJ6749343.1"/>
    <property type="molecule type" value="Genomic_DNA"/>
</dbReference>
<evidence type="ECO:0000256" key="2">
    <source>
        <dbReference type="PROSITE-ProRule" id="PRU00464"/>
    </source>
</evidence>
<feature type="domain" description="HIT" evidence="3">
    <location>
        <begin position="22"/>
        <end position="129"/>
    </location>
</feature>
<feature type="short sequence motif" description="Histidine triad motif" evidence="2">
    <location>
        <begin position="114"/>
        <end position="118"/>
    </location>
</feature>
<comment type="caution">
    <text evidence="4">The sequence shown here is derived from an EMBL/GenBank/DDBJ whole genome shotgun (WGS) entry which is preliminary data.</text>
</comment>
<dbReference type="InterPro" id="IPR039383">
    <property type="entry name" value="FHIT"/>
</dbReference>
<proteinExistence type="predicted"/>
<dbReference type="PANTHER" id="PTHR42997">
    <property type="entry name" value="HIT FAMILY HYDROLASE"/>
    <property type="match status" value="1"/>
</dbReference>
<evidence type="ECO:0000313" key="5">
    <source>
        <dbReference type="Proteomes" id="UP000614714"/>
    </source>
</evidence>
<evidence type="ECO:0000313" key="4">
    <source>
        <dbReference type="EMBL" id="MBJ6749343.1"/>
    </source>
</evidence>
<keyword evidence="1" id="KW-0547">Nucleotide-binding</keyword>
<dbReference type="RefSeq" id="WP_199387897.1">
    <property type="nucleotide sequence ID" value="NZ_JAEMHL010000002.1"/>
</dbReference>
<dbReference type="PANTHER" id="PTHR42997:SF1">
    <property type="entry name" value="AP-4-A PHOSPHORYLASE"/>
    <property type="match status" value="1"/>
</dbReference>
<dbReference type="Pfam" id="PF01230">
    <property type="entry name" value="HIT"/>
    <property type="match status" value="1"/>
</dbReference>
<accession>A0ABS0YAL3</accession>
<dbReference type="Gene3D" id="3.30.428.10">
    <property type="entry name" value="HIT-like"/>
    <property type="match status" value="1"/>
</dbReference>
<dbReference type="CDD" id="cd01275">
    <property type="entry name" value="FHIT"/>
    <property type="match status" value="1"/>
</dbReference>
<dbReference type="Proteomes" id="UP000614714">
    <property type="component" value="Unassembled WGS sequence"/>
</dbReference>
<dbReference type="PROSITE" id="PS51084">
    <property type="entry name" value="HIT_2"/>
    <property type="match status" value="1"/>
</dbReference>
<gene>
    <name evidence="4" type="ORF">JFN91_03890</name>
</gene>
<name>A0ABS0YAL3_9BACT</name>
<organism evidence="4 5">
    <name type="scientific">Geomonas anaerohicana</name>
    <dbReference type="NCBI Taxonomy" id="2798583"/>
    <lineage>
        <taxon>Bacteria</taxon>
        <taxon>Pseudomonadati</taxon>
        <taxon>Thermodesulfobacteriota</taxon>
        <taxon>Desulfuromonadia</taxon>
        <taxon>Geobacterales</taxon>
        <taxon>Geobacteraceae</taxon>
        <taxon>Geomonas</taxon>
    </lineage>
</organism>
<dbReference type="InterPro" id="IPR052908">
    <property type="entry name" value="AP-4-A_phosphorylase"/>
</dbReference>
<evidence type="ECO:0000259" key="3">
    <source>
        <dbReference type="PROSITE" id="PS51084"/>
    </source>
</evidence>
<dbReference type="SUPFAM" id="SSF54197">
    <property type="entry name" value="HIT-like"/>
    <property type="match status" value="1"/>
</dbReference>
<protein>
    <submittedName>
        <fullName evidence="4">HIT domain-containing protein</fullName>
    </submittedName>
</protein>
<dbReference type="InterPro" id="IPR011146">
    <property type="entry name" value="HIT-like"/>
</dbReference>